<evidence type="ECO:0000313" key="7">
    <source>
        <dbReference type="EMBL" id="QSR86657.1"/>
    </source>
</evidence>
<gene>
    <name evidence="7" type="ORF">EM20IM_09280</name>
</gene>
<feature type="transmembrane region" description="Helical" evidence="5">
    <location>
        <begin position="181"/>
        <end position="199"/>
    </location>
</feature>
<feature type="domain" description="Major facilitator superfamily (MFS) profile" evidence="6">
    <location>
        <begin position="24"/>
        <end position="514"/>
    </location>
</feature>
<feature type="transmembrane region" description="Helical" evidence="5">
    <location>
        <begin position="308"/>
        <end position="333"/>
    </location>
</feature>
<dbReference type="RefSeq" id="WP_206846573.1">
    <property type="nucleotide sequence ID" value="NZ_CP065956.1"/>
</dbReference>
<comment type="subcellular location">
    <subcellularLocation>
        <location evidence="1">Membrane</location>
        <topology evidence="1">Multi-pass membrane protein</topology>
    </subcellularLocation>
</comment>
<keyword evidence="8" id="KW-1185">Reference proteome</keyword>
<dbReference type="SUPFAM" id="SSF103473">
    <property type="entry name" value="MFS general substrate transporter"/>
    <property type="match status" value="1"/>
</dbReference>
<dbReference type="EMBL" id="CP065956">
    <property type="protein sequence ID" value="QSR86657.1"/>
    <property type="molecule type" value="Genomic_DNA"/>
</dbReference>
<evidence type="ECO:0000256" key="5">
    <source>
        <dbReference type="SAM" id="Phobius"/>
    </source>
</evidence>
<feature type="transmembrane region" description="Helical" evidence="5">
    <location>
        <begin position="345"/>
        <end position="366"/>
    </location>
</feature>
<evidence type="ECO:0000259" key="6">
    <source>
        <dbReference type="PROSITE" id="PS50850"/>
    </source>
</evidence>
<proteinExistence type="predicted"/>
<name>A0ABX7PUN3_9BACT</name>
<feature type="transmembrane region" description="Helical" evidence="5">
    <location>
        <begin position="21"/>
        <end position="40"/>
    </location>
</feature>
<feature type="transmembrane region" description="Helical" evidence="5">
    <location>
        <begin position="414"/>
        <end position="432"/>
    </location>
</feature>
<dbReference type="InterPro" id="IPR036259">
    <property type="entry name" value="MFS_trans_sf"/>
</dbReference>
<evidence type="ECO:0000313" key="8">
    <source>
        <dbReference type="Proteomes" id="UP000663088"/>
    </source>
</evidence>
<sequence length="519" mass="59096">MNKSHAVASRRNLSQKFPFNFVLLHFVLAAEFLLAVYSSSSYAVLSRHAVGELGQSPSHATWTSTIFFVGRALGMFLSPWLSQAWGRVRSLLSAVVVLIVCNFILAYTEDFYLFLGMRLPLGLAAGAVMMLCQYVLMDFYPVNKWPFVTTLFGFLLMTTFGLGPTVGGLMQELHWNWRDYFIANFALHGLCFMFLWVFLGKREEKISHVHFDGVGFLLITLCFFSFQTLASRGQDEDWYNSLFINVLFFLGVVSLIFFFIWELAEKDPFFNVRLFLIPNFLIANLIGPLSFGALYGAFSILIGALQQVGYSSFLSTLALPPMLLVLPFLYPLSVYLSNRSDPRPIASFCFGLLALFCYMTSTYDFFNRRSFFVQSVLLSQIFLGSMVGILPPLNRICIEGLSPRHQQMAINCGILLRTFSFTVGSGLLGTLLEHRSVFQLRRLVETRSMFDPQVVEFLQKLKDLGLDSLQALKVYAETVMQRSYILAVDDTFRFCAVLYLIITFWIWATKIKKLRKESS</sequence>
<feature type="transmembrane region" description="Helical" evidence="5">
    <location>
        <begin position="372"/>
        <end position="393"/>
    </location>
</feature>
<keyword evidence="3 5" id="KW-1133">Transmembrane helix</keyword>
<feature type="transmembrane region" description="Helical" evidence="5">
    <location>
        <begin position="148"/>
        <end position="169"/>
    </location>
</feature>
<dbReference type="InterPro" id="IPR020846">
    <property type="entry name" value="MFS_dom"/>
</dbReference>
<dbReference type="PANTHER" id="PTHR23501">
    <property type="entry name" value="MAJOR FACILITATOR SUPERFAMILY"/>
    <property type="match status" value="1"/>
</dbReference>
<evidence type="ECO:0000256" key="4">
    <source>
        <dbReference type="ARBA" id="ARBA00023136"/>
    </source>
</evidence>
<dbReference type="Proteomes" id="UP000663088">
    <property type="component" value="Chromosome"/>
</dbReference>
<evidence type="ECO:0000256" key="1">
    <source>
        <dbReference type="ARBA" id="ARBA00004141"/>
    </source>
</evidence>
<accession>A0ABX7PUN3</accession>
<evidence type="ECO:0000256" key="2">
    <source>
        <dbReference type="ARBA" id="ARBA00022692"/>
    </source>
</evidence>
<keyword evidence="2 5" id="KW-0812">Transmembrane</keyword>
<feature type="transmembrane region" description="Helical" evidence="5">
    <location>
        <begin position="242"/>
        <end position="264"/>
    </location>
</feature>
<dbReference type="Gene3D" id="1.20.1250.20">
    <property type="entry name" value="MFS general substrate transporter like domains"/>
    <property type="match status" value="1"/>
</dbReference>
<feature type="transmembrane region" description="Helical" evidence="5">
    <location>
        <begin position="276"/>
        <end position="302"/>
    </location>
</feature>
<feature type="transmembrane region" description="Helical" evidence="5">
    <location>
        <begin position="88"/>
        <end position="107"/>
    </location>
</feature>
<feature type="transmembrane region" description="Helical" evidence="5">
    <location>
        <begin position="211"/>
        <end position="230"/>
    </location>
</feature>
<evidence type="ECO:0000256" key="3">
    <source>
        <dbReference type="ARBA" id="ARBA00022989"/>
    </source>
</evidence>
<dbReference type="InterPro" id="IPR011701">
    <property type="entry name" value="MFS"/>
</dbReference>
<organism evidence="7 8">
    <name type="scientific">Candidatus Methylacidiphilum infernorum</name>
    <dbReference type="NCBI Taxonomy" id="511746"/>
    <lineage>
        <taxon>Bacteria</taxon>
        <taxon>Pseudomonadati</taxon>
        <taxon>Verrucomicrobiota</taxon>
        <taxon>Methylacidiphilae</taxon>
        <taxon>Methylacidiphilales</taxon>
        <taxon>Methylacidiphilaceae</taxon>
        <taxon>Methylacidiphilum (ex Ratnadevi et al. 2023)</taxon>
    </lineage>
</organism>
<reference evidence="7 8" key="1">
    <citation type="submission" date="2020-12" db="EMBL/GenBank/DDBJ databases">
        <authorList>
            <person name="Awala S.I."/>
            <person name="Gwak J.-H."/>
            <person name="Kim S.-J."/>
            <person name="Rhee S.-K."/>
        </authorList>
    </citation>
    <scope>NUCLEOTIDE SEQUENCE [LARGE SCALE GENOMIC DNA]</scope>
    <source>
        <strain evidence="7 8">IT5</strain>
    </source>
</reference>
<protein>
    <submittedName>
        <fullName evidence="7">MFS transporter</fullName>
    </submittedName>
</protein>
<feature type="transmembrane region" description="Helical" evidence="5">
    <location>
        <begin position="113"/>
        <end position="136"/>
    </location>
</feature>
<dbReference type="PANTHER" id="PTHR23501:SF174">
    <property type="entry name" value="MULTIDRUG EXPORT PROTEIN EMRB-RELATED"/>
    <property type="match status" value="1"/>
</dbReference>
<feature type="transmembrane region" description="Helical" evidence="5">
    <location>
        <begin position="491"/>
        <end position="508"/>
    </location>
</feature>
<keyword evidence="4 5" id="KW-0472">Membrane</keyword>
<dbReference type="Pfam" id="PF07690">
    <property type="entry name" value="MFS_1"/>
    <property type="match status" value="1"/>
</dbReference>
<dbReference type="PROSITE" id="PS50850">
    <property type="entry name" value="MFS"/>
    <property type="match status" value="1"/>
</dbReference>